<evidence type="ECO:0008006" key="2">
    <source>
        <dbReference type="Google" id="ProtNLM"/>
    </source>
</evidence>
<protein>
    <recommendedName>
        <fullName evidence="2">Helix-turn-helix domain-containing protein</fullName>
    </recommendedName>
</protein>
<evidence type="ECO:0000313" key="1">
    <source>
        <dbReference type="EMBL" id="AAC44422.1"/>
    </source>
</evidence>
<proteinExistence type="predicted"/>
<name>Q45454_BACIU</name>
<accession>Q45454</accession>
<geneLocation type="plasmid" evidence="1">
    <name>pTA1060</name>
</geneLocation>
<sequence>MSGFRLSLPSSDSDINDIALKHYYKSWRTVNQTTKSSFIALDNAFRDTYLKDLEPGPLKLYLYFCFAANNDHGHSWHGIQKIADYFDCQTRTIDNWIKVLVDKDLVYRTKKGHRSHTTYLLPFSDTILIQKASKKYIKDDQDLLNGLLKRIRELDFIYGEIIKVHHLFQWSVSKEKTVDGDKSDQYLLVITKRKNGVLIGHVYVLRKSDHLSVNELQIEEPSVFDSPFYLNESRIIGLALPHYPKIFSKSGLNDLLGLIRDLVIIEDWQLEDRSKLIYGEKRDLIQIEEMDNQSQVDEDSEDKNE</sequence>
<reference evidence="1" key="3">
    <citation type="submission" date="1995-07" db="EMBL/GenBank/DDBJ databases">
        <authorList>
            <person name="Meijer W.J.J."/>
        </authorList>
    </citation>
    <scope>NUCLEOTIDE SEQUENCE</scope>
    <source>
        <strain evidence="1">IF03022</strain>
        <plasmid evidence="1">pTA1060</plasmid>
    </source>
</reference>
<gene>
    <name evidence="1" type="primary">orf4.60</name>
</gene>
<dbReference type="AlphaFoldDB" id="Q45454"/>
<dbReference type="PIR" id="I40565">
    <property type="entry name" value="I40565"/>
</dbReference>
<dbReference type="RefSeq" id="WP_010890192.1">
    <property type="nucleotide sequence ID" value="NC_001766.1"/>
</dbReference>
<reference evidence="1" key="4">
    <citation type="journal article" date="1998" name="FEMS Microbiol. Rev.">
        <title>Rolling-circle plasmids from Bacillus subtilis: complete nucleotide sequences and analyses of genes of pTA1015, pTA1040, pTA1050 and pTA1060, and comparisons with related plasmids from gram-positive bacteria.</title>
        <authorList>
            <person name="Meijer W.J."/>
            <person name="Wisman G.B."/>
            <person name="Terpstra P."/>
            <person name="Thorsted P.B."/>
            <person name="Thomas C.M."/>
            <person name="Holsappel S."/>
            <person name="Venema G."/>
            <person name="Bron S."/>
        </authorList>
    </citation>
    <scope>NUCLEOTIDE SEQUENCE</scope>
    <source>
        <strain evidence="1">IF03022</strain>
        <plasmid evidence="1">pTA1060</plasmid>
    </source>
</reference>
<reference evidence="1" key="1">
    <citation type="journal article" date="1995" name="Mol. Microbiol.">
        <title>The endogenous Bacillus subtilis (natto) plasmids pTA1015 and pTA1040 contain signal peptidase-encoding genes: identification of a new structural module on cryptic plasmids.</title>
        <authorList>
            <person name="Meijer W.J."/>
            <person name="de Jong A."/>
            <person name="Bea G."/>
            <person name="Wisman A."/>
            <person name="Tjalsma H."/>
            <person name="Venema G."/>
            <person name="Bron S."/>
            <person name="van Dijl J.M."/>
        </authorList>
    </citation>
    <scope>NUCLEOTIDE SEQUENCE</scope>
    <source>
        <strain evidence="1">IF03022</strain>
        <plasmid evidence="1">pTA1060</plasmid>
    </source>
</reference>
<keyword evidence="1" id="KW-0614">Plasmid</keyword>
<organism evidence="1">
    <name type="scientific">Bacillus subtilis</name>
    <dbReference type="NCBI Taxonomy" id="1423"/>
    <lineage>
        <taxon>Bacteria</taxon>
        <taxon>Bacillati</taxon>
        <taxon>Bacillota</taxon>
        <taxon>Bacilli</taxon>
        <taxon>Bacillales</taxon>
        <taxon>Bacillaceae</taxon>
        <taxon>Bacillus</taxon>
    </lineage>
</organism>
<reference evidence="1" key="2">
    <citation type="journal article" date="1995" name="Nucleic Acids Res.">
        <title>Characterization of single strand origins of cryptic rolling-circle plasmids from Bacillus subtilis.</title>
        <authorList>
            <person name="Meijer W.J."/>
            <person name="Venema G."/>
            <person name="Bron S."/>
        </authorList>
    </citation>
    <scope>NUCLEOTIDE SEQUENCE</scope>
    <source>
        <strain evidence="1">IF03022</strain>
        <plasmid evidence="1">pTA1060</plasmid>
    </source>
</reference>
<dbReference type="EMBL" id="U32380">
    <property type="protein sequence ID" value="AAC44422.1"/>
    <property type="molecule type" value="Genomic_DNA"/>
</dbReference>